<dbReference type="PANTHER" id="PTHR11070">
    <property type="entry name" value="UVRD / RECB / PCRA DNA HELICASE FAMILY MEMBER"/>
    <property type="match status" value="1"/>
</dbReference>
<dbReference type="GO" id="GO:0000725">
    <property type="term" value="P:recombinational repair"/>
    <property type="evidence" value="ECO:0007669"/>
    <property type="project" value="TreeGrafter"/>
</dbReference>
<dbReference type="InterPro" id="IPR000212">
    <property type="entry name" value="DNA_helicase_UvrD/REP"/>
</dbReference>
<comment type="caution">
    <text evidence="17">The sequence shown here is derived from an EMBL/GenBank/DDBJ whole genome shotgun (WGS) entry which is preliminary data.</text>
</comment>
<dbReference type="InterPro" id="IPR011604">
    <property type="entry name" value="PDDEXK-like_dom_sf"/>
</dbReference>
<accession>A0A495K5P2</accession>
<dbReference type="Gene3D" id="3.40.50.300">
    <property type="entry name" value="P-loop containing nucleotide triphosphate hydrolases"/>
    <property type="match status" value="3"/>
</dbReference>
<keyword evidence="1" id="KW-0540">Nuclease</keyword>
<dbReference type="Gene3D" id="3.30.160.800">
    <property type="match status" value="1"/>
</dbReference>
<feature type="domain" description="UvrD-like helicase C-terminal" evidence="16">
    <location>
        <begin position="446"/>
        <end position="743"/>
    </location>
</feature>
<evidence type="ECO:0000313" key="17">
    <source>
        <dbReference type="EMBL" id="RKR96610.1"/>
    </source>
</evidence>
<dbReference type="Pfam" id="PF13361">
    <property type="entry name" value="UvrD_C"/>
    <property type="match status" value="2"/>
</dbReference>
<evidence type="ECO:0000256" key="14">
    <source>
        <dbReference type="PROSITE-ProRule" id="PRU00560"/>
    </source>
</evidence>
<protein>
    <recommendedName>
        <fullName evidence="12">DNA 3'-5' helicase</fullName>
        <ecNumber evidence="12">5.6.2.4</ecNumber>
    </recommendedName>
</protein>
<keyword evidence="10" id="KW-0413">Isomerase</keyword>
<dbReference type="EMBL" id="RBKV01000001">
    <property type="protein sequence ID" value="RKR96610.1"/>
    <property type="molecule type" value="Genomic_DNA"/>
</dbReference>
<keyword evidence="2 14" id="KW-0547">Nucleotide-binding</keyword>
<keyword evidence="3" id="KW-0227">DNA damage</keyword>
<dbReference type="Gene3D" id="3.90.320.10">
    <property type="match status" value="1"/>
</dbReference>
<evidence type="ECO:0000256" key="7">
    <source>
        <dbReference type="ARBA" id="ARBA00022840"/>
    </source>
</evidence>
<dbReference type="GO" id="GO:0005524">
    <property type="term" value="F:ATP binding"/>
    <property type="evidence" value="ECO:0007669"/>
    <property type="project" value="UniProtKB-UniRule"/>
</dbReference>
<dbReference type="SUPFAM" id="SSF52980">
    <property type="entry name" value="Restriction endonuclease-like"/>
    <property type="match status" value="1"/>
</dbReference>
<dbReference type="SUPFAM" id="SSF52540">
    <property type="entry name" value="P-loop containing nucleoside triphosphate hydrolases"/>
    <property type="match status" value="1"/>
</dbReference>
<dbReference type="Pfam" id="PF12705">
    <property type="entry name" value="PDDEXK_1"/>
    <property type="match status" value="1"/>
</dbReference>
<dbReference type="AlphaFoldDB" id="A0A495K5P2"/>
<sequence>MSEVSNGKDLGLIDAASRERITTDTATTLFVEAGAGSGKTHALVQRICQLVLHDGVELDHIAAITFTEKAAAELRERVRVELSKHDTPAARTALMQVDTAALGTLHAFAARVVSEHPLEAGVPPRISVVDAMGSQLSFERRWRRMRSTLFSDEAKAPPGLAEAMQVVIGVGASLDQVRTLADALDRSWDRLQPNDSPPVVAEHEIDEILRAADEVAALRAECTDKSDKLIVQLDKVAVWRSEMAAGADSGAWLSLVDSCPGPGRGGKSACWGGKDRLAEIKDAIRELKVIAGEVRLAYAASGLAVVVHHLSHAVIAEARKRQRQGQLAFHDLLVHARDVLSDPEVQQAVHDRYRRILLDEFQDTDPLQLEIARRIVAGPDQTGRLFTVGDPKQSIYRFRRADIASYMAASDATAPSDVVQLTTNFRSTKPVLDWVNSVFSALVQSAHHIQPAYAPLDPAPGRPDWKDSPWGPHPFVFLNDAVPSEDEDALSESEMMRSREATDVARIIATATATERGWEKETSHDGEFSHSPVELSDICILIPSRAVLPHLERALDAGGVEFRSEASSLVYSTQEVHDLLVTARALSNTADEAALVAALRTPLFGCGDDDLLRWKSAGGRWSWFGDPPEGLRDSPVAEALNYLHDKYFELGRLTPGALLSLLATERRVFEVSMDSPRHRDVWRRLRFVFDQAHAWYGEDGGSLRDYLDWAQTQQEENARVAEAVLPEIGVNAVRIMTIHAAKGLQFPMVIVAGMSGGFRTSKEPVLWNDSGLPSAYLSAGVRGLEYDDLATVETQHTLAERVRLLYVACTRAESFLAVSGYLGRGQCWGRILEPALAGLPKTIPDLVDPVRDDDDHHDQGAEIDTWEQWEAETAGVHATSSLPSSLSVTDIVHEKRAEGTTILQGYRTADLLTLAVGEEKVPAAVGSTESGAALGTALHALLETGGQAVQLDETFDDKARAAAALAGLADADRFVLLARSALTSGPVRRAAEREHWQEMPLGGVAPGSDIVVEGIADLVYREDDGSLVIVDYKTDVGVSRETLEQYWAQLAIYADLLRGATGETVSSAVLIFCRPDEAVVLQRQLR</sequence>
<keyword evidence="8" id="KW-0238">DNA-binding</keyword>
<dbReference type="Gene3D" id="1.10.486.10">
    <property type="entry name" value="PCRA, domain 4"/>
    <property type="match status" value="1"/>
</dbReference>
<evidence type="ECO:0000256" key="11">
    <source>
        <dbReference type="ARBA" id="ARBA00034617"/>
    </source>
</evidence>
<evidence type="ECO:0000259" key="16">
    <source>
        <dbReference type="PROSITE" id="PS51217"/>
    </source>
</evidence>
<evidence type="ECO:0000256" key="5">
    <source>
        <dbReference type="ARBA" id="ARBA00022806"/>
    </source>
</evidence>
<dbReference type="InterPro" id="IPR011335">
    <property type="entry name" value="Restrct_endonuc-II-like"/>
</dbReference>
<dbReference type="Pfam" id="PF00580">
    <property type="entry name" value="UvrD-helicase"/>
    <property type="match status" value="1"/>
</dbReference>
<evidence type="ECO:0000256" key="8">
    <source>
        <dbReference type="ARBA" id="ARBA00023125"/>
    </source>
</evidence>
<dbReference type="GO" id="GO:0004527">
    <property type="term" value="F:exonuclease activity"/>
    <property type="evidence" value="ECO:0007669"/>
    <property type="project" value="UniProtKB-KW"/>
</dbReference>
<dbReference type="GO" id="GO:0043138">
    <property type="term" value="F:3'-5' DNA helicase activity"/>
    <property type="evidence" value="ECO:0007669"/>
    <property type="project" value="UniProtKB-EC"/>
</dbReference>
<dbReference type="InterPro" id="IPR014017">
    <property type="entry name" value="DNA_helicase_UvrD-like_C"/>
</dbReference>
<reference evidence="17 18" key="1">
    <citation type="submission" date="2018-10" db="EMBL/GenBank/DDBJ databases">
        <title>Sequencing the genomes of 1000 actinobacteria strains.</title>
        <authorList>
            <person name="Klenk H.-P."/>
        </authorList>
    </citation>
    <scope>NUCLEOTIDE SEQUENCE [LARGE SCALE GENOMIC DNA]</scope>
    <source>
        <strain evidence="17 18">DSM 44343</strain>
    </source>
</reference>
<dbReference type="GO" id="GO:0009338">
    <property type="term" value="C:exodeoxyribonuclease V complex"/>
    <property type="evidence" value="ECO:0007669"/>
    <property type="project" value="TreeGrafter"/>
</dbReference>
<proteinExistence type="predicted"/>
<dbReference type="InterPro" id="IPR027417">
    <property type="entry name" value="P-loop_NTPase"/>
</dbReference>
<dbReference type="EC" id="5.6.2.4" evidence="12"/>
<evidence type="ECO:0000259" key="15">
    <source>
        <dbReference type="PROSITE" id="PS51198"/>
    </source>
</evidence>
<keyword evidence="9" id="KW-0234">DNA repair</keyword>
<evidence type="ECO:0000256" key="3">
    <source>
        <dbReference type="ARBA" id="ARBA00022763"/>
    </source>
</evidence>
<dbReference type="PROSITE" id="PS51198">
    <property type="entry name" value="UVRD_HELICASE_ATP_BIND"/>
    <property type="match status" value="1"/>
</dbReference>
<comment type="catalytic activity">
    <reaction evidence="13">
        <text>ATP + H2O = ADP + phosphate + H(+)</text>
        <dbReference type="Rhea" id="RHEA:13065"/>
        <dbReference type="ChEBI" id="CHEBI:15377"/>
        <dbReference type="ChEBI" id="CHEBI:15378"/>
        <dbReference type="ChEBI" id="CHEBI:30616"/>
        <dbReference type="ChEBI" id="CHEBI:43474"/>
        <dbReference type="ChEBI" id="CHEBI:456216"/>
        <dbReference type="EC" id="5.6.2.4"/>
    </reaction>
</comment>
<gene>
    <name evidence="17" type="ORF">DFJ75_3463</name>
</gene>
<dbReference type="GO" id="GO:0003677">
    <property type="term" value="F:DNA binding"/>
    <property type="evidence" value="ECO:0007669"/>
    <property type="project" value="UniProtKB-KW"/>
</dbReference>
<dbReference type="PROSITE" id="PS51217">
    <property type="entry name" value="UVRD_HELICASE_CTER"/>
    <property type="match status" value="1"/>
</dbReference>
<keyword evidence="7 14" id="KW-0067">ATP-binding</keyword>
<evidence type="ECO:0000256" key="12">
    <source>
        <dbReference type="ARBA" id="ARBA00034808"/>
    </source>
</evidence>
<evidence type="ECO:0000256" key="4">
    <source>
        <dbReference type="ARBA" id="ARBA00022801"/>
    </source>
</evidence>
<keyword evidence="4 14" id="KW-0378">Hydrolase</keyword>
<comment type="catalytic activity">
    <reaction evidence="11">
        <text>Couples ATP hydrolysis with the unwinding of duplex DNA by translocating in the 3'-5' direction.</text>
        <dbReference type="EC" id="5.6.2.4"/>
    </reaction>
</comment>
<feature type="domain" description="UvrD-like helicase ATP-binding" evidence="15">
    <location>
        <begin position="12"/>
        <end position="428"/>
    </location>
</feature>
<evidence type="ECO:0000256" key="2">
    <source>
        <dbReference type="ARBA" id="ARBA00022741"/>
    </source>
</evidence>
<dbReference type="Proteomes" id="UP000274762">
    <property type="component" value="Unassembled WGS sequence"/>
</dbReference>
<evidence type="ECO:0000256" key="13">
    <source>
        <dbReference type="ARBA" id="ARBA00048988"/>
    </source>
</evidence>
<organism evidence="17 18">
    <name type="scientific">Williamsia marianensis</name>
    <dbReference type="NCBI Taxonomy" id="85044"/>
    <lineage>
        <taxon>Bacteria</taxon>
        <taxon>Bacillati</taxon>
        <taxon>Actinomycetota</taxon>
        <taxon>Actinomycetes</taxon>
        <taxon>Mycobacteriales</taxon>
        <taxon>Nocardiaceae</taxon>
        <taxon>Williamsia</taxon>
    </lineage>
</organism>
<keyword evidence="6" id="KW-0269">Exonuclease</keyword>
<evidence type="ECO:0000256" key="9">
    <source>
        <dbReference type="ARBA" id="ARBA00023204"/>
    </source>
</evidence>
<dbReference type="InterPro" id="IPR014016">
    <property type="entry name" value="UvrD-like_ATP-bd"/>
</dbReference>
<evidence type="ECO:0000256" key="6">
    <source>
        <dbReference type="ARBA" id="ARBA00022839"/>
    </source>
</evidence>
<dbReference type="PANTHER" id="PTHR11070:SF23">
    <property type="entry name" value="RECBCD ENZYME SUBUNIT RECB"/>
    <property type="match status" value="1"/>
</dbReference>
<evidence type="ECO:0000256" key="10">
    <source>
        <dbReference type="ARBA" id="ARBA00023235"/>
    </source>
</evidence>
<dbReference type="InterPro" id="IPR038726">
    <property type="entry name" value="PDDEXK_AddAB-type"/>
</dbReference>
<evidence type="ECO:0000313" key="18">
    <source>
        <dbReference type="Proteomes" id="UP000274762"/>
    </source>
</evidence>
<feature type="binding site" evidence="14">
    <location>
        <begin position="33"/>
        <end position="40"/>
    </location>
    <ligand>
        <name>ATP</name>
        <dbReference type="ChEBI" id="CHEBI:30616"/>
    </ligand>
</feature>
<dbReference type="GO" id="GO:0005829">
    <property type="term" value="C:cytosol"/>
    <property type="evidence" value="ECO:0007669"/>
    <property type="project" value="TreeGrafter"/>
</dbReference>
<name>A0A495K5P2_WILMA</name>
<evidence type="ECO:0000256" key="1">
    <source>
        <dbReference type="ARBA" id="ARBA00022722"/>
    </source>
</evidence>
<keyword evidence="5 14" id="KW-0347">Helicase</keyword>